<keyword evidence="7" id="KW-1185">Reference proteome</keyword>
<name>A0A7L7KQN6_9MOLU</name>
<gene>
    <name evidence="6" type="ORF">G4Z02_01830</name>
</gene>
<proteinExistence type="inferred from homology"/>
<dbReference type="SUPFAM" id="SSF89550">
    <property type="entry name" value="PHP domain-like"/>
    <property type="match status" value="1"/>
</dbReference>
<dbReference type="AlphaFoldDB" id="A0A7L7KQN6"/>
<dbReference type="PIRSF" id="PIRSF016557">
    <property type="entry name" value="Caps_synth_CpsB"/>
    <property type="match status" value="1"/>
</dbReference>
<dbReference type="Pfam" id="PF19567">
    <property type="entry name" value="CpsB_CapC"/>
    <property type="match status" value="1"/>
</dbReference>
<dbReference type="InterPro" id="IPR016195">
    <property type="entry name" value="Pol/histidinol_Pase-like"/>
</dbReference>
<sequence length="231" mass="26470">MIDMHNHILFGVDDGCKTIDESIEMIQKAVSVGVTDMILTPHYAPMRGYVASNDEINKNFTELQNKVQGLNIPINLFLGREIDEVKDLEQLLNSGEVKTLNNTKYVLLDFGMKKADVDEYIYEMIIAGYKPIIAHPERYNYITDFTALKEFRKTGALLQINASSYFRPKNKQTKKLIQYIVKNGIVDLIGSDCHRNPKNYDDFSNLVKILRKKGIELDLNYSNDLVESIKL</sequence>
<dbReference type="RefSeq" id="WP_258878151.1">
    <property type="nucleotide sequence ID" value="NZ_CP048914.1"/>
</dbReference>
<dbReference type="GO" id="GO:0030145">
    <property type="term" value="F:manganese ion binding"/>
    <property type="evidence" value="ECO:0007669"/>
    <property type="project" value="InterPro"/>
</dbReference>
<comment type="catalytic activity">
    <reaction evidence="5">
        <text>O-phospho-L-tyrosyl-[protein] + H2O = L-tyrosyl-[protein] + phosphate</text>
        <dbReference type="Rhea" id="RHEA:10684"/>
        <dbReference type="Rhea" id="RHEA-COMP:10136"/>
        <dbReference type="Rhea" id="RHEA-COMP:20101"/>
        <dbReference type="ChEBI" id="CHEBI:15377"/>
        <dbReference type="ChEBI" id="CHEBI:43474"/>
        <dbReference type="ChEBI" id="CHEBI:46858"/>
        <dbReference type="ChEBI" id="CHEBI:61978"/>
        <dbReference type="EC" id="3.1.3.48"/>
    </reaction>
</comment>
<dbReference type="KEGG" id="xcl:G4Z02_01830"/>
<evidence type="ECO:0000256" key="3">
    <source>
        <dbReference type="ARBA" id="ARBA00022801"/>
    </source>
</evidence>
<evidence type="ECO:0000256" key="2">
    <source>
        <dbReference type="ARBA" id="ARBA00013064"/>
    </source>
</evidence>
<evidence type="ECO:0000256" key="1">
    <source>
        <dbReference type="ARBA" id="ARBA00005750"/>
    </source>
</evidence>
<dbReference type="Proteomes" id="UP000514720">
    <property type="component" value="Chromosome"/>
</dbReference>
<dbReference type="InterPro" id="IPR016667">
    <property type="entry name" value="Caps_polysacc_synth_CpsB/CapC"/>
</dbReference>
<dbReference type="Gene3D" id="3.20.20.140">
    <property type="entry name" value="Metal-dependent hydrolases"/>
    <property type="match status" value="1"/>
</dbReference>
<dbReference type="EC" id="3.1.3.48" evidence="2"/>
<dbReference type="PANTHER" id="PTHR39181">
    <property type="entry name" value="TYROSINE-PROTEIN PHOSPHATASE YWQE"/>
    <property type="match status" value="1"/>
</dbReference>
<evidence type="ECO:0000313" key="7">
    <source>
        <dbReference type="Proteomes" id="UP000514720"/>
    </source>
</evidence>
<evidence type="ECO:0000313" key="6">
    <source>
        <dbReference type="EMBL" id="QMS84536.1"/>
    </source>
</evidence>
<dbReference type="EMBL" id="CP048914">
    <property type="protein sequence ID" value="QMS84536.1"/>
    <property type="molecule type" value="Genomic_DNA"/>
</dbReference>
<accession>A0A7L7KQN6</accession>
<dbReference type="GO" id="GO:0004725">
    <property type="term" value="F:protein tyrosine phosphatase activity"/>
    <property type="evidence" value="ECO:0007669"/>
    <property type="project" value="UniProtKB-EC"/>
</dbReference>
<comment type="similarity">
    <text evidence="1">Belongs to the metallo-dependent hydrolases superfamily. CpsB/CapC family.</text>
</comment>
<reference evidence="6 7" key="1">
    <citation type="submission" date="2020-02" db="EMBL/GenBank/DDBJ databases">
        <authorList>
            <person name="Zheng R.K."/>
            <person name="Sun C.M."/>
        </authorList>
    </citation>
    <scope>NUCLEOTIDE SEQUENCE [LARGE SCALE GENOMIC DNA]</scope>
    <source>
        <strain evidence="7">zrk13</strain>
    </source>
</reference>
<protein>
    <recommendedName>
        <fullName evidence="2">protein-tyrosine-phosphatase</fullName>
        <ecNumber evidence="2">3.1.3.48</ecNumber>
    </recommendedName>
</protein>
<organism evidence="6 7">
    <name type="scientific">Candidatus Xianfuyuplasma coldseepsis</name>
    <dbReference type="NCBI Taxonomy" id="2782163"/>
    <lineage>
        <taxon>Bacteria</taxon>
        <taxon>Bacillati</taxon>
        <taxon>Mycoplasmatota</taxon>
        <taxon>Mollicutes</taxon>
        <taxon>Candidatus Izemoplasmatales</taxon>
        <taxon>Candidatus Izemoplasmataceae</taxon>
        <taxon>Candidatus Xianfuyuplasma</taxon>
    </lineage>
</organism>
<keyword evidence="3" id="KW-0378">Hydrolase</keyword>
<dbReference type="PANTHER" id="PTHR39181:SF1">
    <property type="entry name" value="TYROSINE-PROTEIN PHOSPHATASE YWQE"/>
    <property type="match status" value="1"/>
</dbReference>
<keyword evidence="4" id="KW-0904">Protein phosphatase</keyword>
<evidence type="ECO:0000256" key="4">
    <source>
        <dbReference type="ARBA" id="ARBA00022912"/>
    </source>
</evidence>
<evidence type="ECO:0000256" key="5">
    <source>
        <dbReference type="ARBA" id="ARBA00051722"/>
    </source>
</evidence>